<dbReference type="InterPro" id="IPR001079">
    <property type="entry name" value="Galectin_CRD"/>
</dbReference>
<dbReference type="Gene3D" id="2.60.120.200">
    <property type="match status" value="1"/>
</dbReference>
<dbReference type="InterPro" id="IPR044156">
    <property type="entry name" value="Galectin-like"/>
</dbReference>
<evidence type="ECO:0000313" key="4">
    <source>
        <dbReference type="Ensembl" id="ENSLLTP00000006097.1"/>
    </source>
</evidence>
<reference evidence="4" key="2">
    <citation type="submission" date="2025-09" db="UniProtKB">
        <authorList>
            <consortium name="Ensembl"/>
        </authorList>
    </citation>
    <scope>IDENTIFICATION</scope>
</reference>
<protein>
    <recommendedName>
        <fullName evidence="2">Galectin</fullName>
    </recommendedName>
</protein>
<dbReference type="SUPFAM" id="SSF49899">
    <property type="entry name" value="Concanavalin A-like lectins/glucanases"/>
    <property type="match status" value="1"/>
</dbReference>
<evidence type="ECO:0000313" key="5">
    <source>
        <dbReference type="Proteomes" id="UP000694406"/>
    </source>
</evidence>
<evidence type="ECO:0000256" key="2">
    <source>
        <dbReference type="RuleBase" id="RU102079"/>
    </source>
</evidence>
<dbReference type="SMART" id="SM00908">
    <property type="entry name" value="Gal-bind_lectin"/>
    <property type="match status" value="1"/>
</dbReference>
<proteinExistence type="predicted"/>
<dbReference type="InterPro" id="IPR013320">
    <property type="entry name" value="ConA-like_dom_sf"/>
</dbReference>
<evidence type="ECO:0000259" key="3">
    <source>
        <dbReference type="PROSITE" id="PS51304"/>
    </source>
</evidence>
<sequence>FQTPPYNHPVSGGLHPGMAVYIEGTVPKKATRFGMNFAYGRDIILHFNPRFHYRKIVLNSCQSGKWGKEESSKLPFQKGEHFEAVFIVSLSLFTYTHFNHFDLLCDSANSAQLLGGRCSSVVRFNFFYYQFCGRGLFGGHGLVIM</sequence>
<dbReference type="SMART" id="SM00276">
    <property type="entry name" value="GLECT"/>
    <property type="match status" value="1"/>
</dbReference>
<dbReference type="Pfam" id="PF00337">
    <property type="entry name" value="Gal-bind_lectin"/>
    <property type="match status" value="1"/>
</dbReference>
<organism evidence="4 5">
    <name type="scientific">Laticauda laticaudata</name>
    <name type="common">Blue-ringed sea krait</name>
    <name type="synonym">Blue-lipped sea krait</name>
    <dbReference type="NCBI Taxonomy" id="8630"/>
    <lineage>
        <taxon>Eukaryota</taxon>
        <taxon>Metazoa</taxon>
        <taxon>Chordata</taxon>
        <taxon>Craniata</taxon>
        <taxon>Vertebrata</taxon>
        <taxon>Euteleostomi</taxon>
        <taxon>Lepidosauria</taxon>
        <taxon>Squamata</taxon>
        <taxon>Bifurcata</taxon>
        <taxon>Unidentata</taxon>
        <taxon>Episquamata</taxon>
        <taxon>Toxicofera</taxon>
        <taxon>Serpentes</taxon>
        <taxon>Colubroidea</taxon>
        <taxon>Elapidae</taxon>
        <taxon>Laticaudinae</taxon>
        <taxon>Laticauda</taxon>
    </lineage>
</organism>
<reference evidence="4" key="1">
    <citation type="submission" date="2025-08" db="UniProtKB">
        <authorList>
            <consortium name="Ensembl"/>
        </authorList>
    </citation>
    <scope>IDENTIFICATION</scope>
</reference>
<dbReference type="Proteomes" id="UP000694406">
    <property type="component" value="Unplaced"/>
</dbReference>
<dbReference type="PROSITE" id="PS51304">
    <property type="entry name" value="GALECTIN"/>
    <property type="match status" value="1"/>
</dbReference>
<dbReference type="GO" id="GO:0030246">
    <property type="term" value="F:carbohydrate binding"/>
    <property type="evidence" value="ECO:0007669"/>
    <property type="project" value="UniProtKB-UniRule"/>
</dbReference>
<accession>A0A8C5RTJ9</accession>
<evidence type="ECO:0000256" key="1">
    <source>
        <dbReference type="ARBA" id="ARBA00022734"/>
    </source>
</evidence>
<dbReference type="PANTHER" id="PTHR11346:SF147">
    <property type="entry name" value="GALECTIN"/>
    <property type="match status" value="1"/>
</dbReference>
<keyword evidence="1 2" id="KW-0430">Lectin</keyword>
<dbReference type="CDD" id="cd00070">
    <property type="entry name" value="GLECT"/>
    <property type="match status" value="1"/>
</dbReference>
<dbReference type="PANTHER" id="PTHR11346">
    <property type="entry name" value="GALECTIN"/>
    <property type="match status" value="1"/>
</dbReference>
<dbReference type="Ensembl" id="ENSLLTT00000006338.1">
    <property type="protein sequence ID" value="ENSLLTP00000006097.1"/>
    <property type="gene ID" value="ENSLLTG00000004653.1"/>
</dbReference>
<feature type="domain" description="Galectin" evidence="3">
    <location>
        <begin position="6"/>
        <end position="130"/>
    </location>
</feature>
<keyword evidence="5" id="KW-1185">Reference proteome</keyword>
<name>A0A8C5RTJ9_LATLA</name>
<dbReference type="GeneTree" id="ENSGT00940000160378"/>
<dbReference type="AlphaFoldDB" id="A0A8C5RTJ9"/>